<dbReference type="GO" id="GO:0003924">
    <property type="term" value="F:GTPase activity"/>
    <property type="evidence" value="ECO:0007669"/>
    <property type="project" value="InterPro"/>
</dbReference>
<dbReference type="RefSeq" id="XP_020901338.1">
    <property type="nucleotide sequence ID" value="XM_021045679.2"/>
</dbReference>
<keyword evidence="5" id="KW-0636">Prenylation</keyword>
<dbReference type="InterPro" id="IPR003578">
    <property type="entry name" value="Small_GTPase_Rho"/>
</dbReference>
<dbReference type="Gene3D" id="3.40.50.300">
    <property type="entry name" value="P-loop containing nucleotide triphosphate hydrolases"/>
    <property type="match status" value="1"/>
</dbReference>
<dbReference type="KEGG" id="epa:110239926"/>
<dbReference type="GeneID" id="110239926"/>
<keyword evidence="3" id="KW-0342">GTP-binding</keyword>
<evidence type="ECO:0000313" key="6">
    <source>
        <dbReference type="EnsemblMetazoa" id="XP_020901338.1"/>
    </source>
</evidence>
<keyword evidence="1" id="KW-0488">Methylation</keyword>
<evidence type="ECO:0000256" key="2">
    <source>
        <dbReference type="ARBA" id="ARBA00022741"/>
    </source>
</evidence>
<dbReference type="PANTHER" id="PTHR24072">
    <property type="entry name" value="RHO FAMILY GTPASE"/>
    <property type="match status" value="1"/>
</dbReference>
<dbReference type="AlphaFoldDB" id="A0A913XA79"/>
<dbReference type="PROSITE" id="PS51421">
    <property type="entry name" value="RAS"/>
    <property type="match status" value="1"/>
</dbReference>
<organism evidence="6 7">
    <name type="scientific">Exaiptasia diaphana</name>
    <name type="common">Tropical sea anemone</name>
    <name type="synonym">Aiptasia pulchella</name>
    <dbReference type="NCBI Taxonomy" id="2652724"/>
    <lineage>
        <taxon>Eukaryota</taxon>
        <taxon>Metazoa</taxon>
        <taxon>Cnidaria</taxon>
        <taxon>Anthozoa</taxon>
        <taxon>Hexacorallia</taxon>
        <taxon>Actiniaria</taxon>
        <taxon>Aiptasiidae</taxon>
        <taxon>Exaiptasia</taxon>
    </lineage>
</organism>
<dbReference type="OMA" id="NVRAKWA"/>
<evidence type="ECO:0000313" key="7">
    <source>
        <dbReference type="Proteomes" id="UP000887567"/>
    </source>
</evidence>
<dbReference type="EnsemblMetazoa" id="XM_021045679.2">
    <property type="protein sequence ID" value="XP_020901338.1"/>
    <property type="gene ID" value="LOC110239926"/>
</dbReference>
<evidence type="ECO:0000256" key="1">
    <source>
        <dbReference type="ARBA" id="ARBA00022481"/>
    </source>
</evidence>
<keyword evidence="4" id="KW-0449">Lipoprotein</keyword>
<accession>A0A913XA79</accession>
<dbReference type="FunFam" id="3.40.50.300:FF:000088">
    <property type="entry name" value="Ras-related C3 botulinum toxin substrate 1"/>
    <property type="match status" value="1"/>
</dbReference>
<evidence type="ECO:0000256" key="4">
    <source>
        <dbReference type="ARBA" id="ARBA00023288"/>
    </source>
</evidence>
<dbReference type="Proteomes" id="UP000887567">
    <property type="component" value="Unplaced"/>
</dbReference>
<dbReference type="NCBIfam" id="TIGR00231">
    <property type="entry name" value="small_GTP"/>
    <property type="match status" value="1"/>
</dbReference>
<dbReference type="SUPFAM" id="SSF52540">
    <property type="entry name" value="P-loop containing nucleoside triphosphate hydrolases"/>
    <property type="match status" value="1"/>
</dbReference>
<proteinExistence type="predicted"/>
<dbReference type="OrthoDB" id="8830751at2759"/>
<reference evidence="6" key="1">
    <citation type="submission" date="2022-11" db="UniProtKB">
        <authorList>
            <consortium name="EnsemblMetazoa"/>
        </authorList>
    </citation>
    <scope>IDENTIFICATION</scope>
</reference>
<dbReference type="PROSITE" id="PS51420">
    <property type="entry name" value="RHO"/>
    <property type="match status" value="1"/>
</dbReference>
<dbReference type="InterPro" id="IPR027417">
    <property type="entry name" value="P-loop_NTPase"/>
</dbReference>
<sequence>MQGIKCVVVGDGAVGKTCMLISYTTNAFPGEYIPTVFDNYSANVMVDGRPINLGLWDTAGQEDYDRLRPLSYPQTDVFLICYSVISPASYENVKAKWHPEVSHHCPGIPIILVGTKTDLREDKDTIEKLKEKKLSPLSPAQGVQMARDIKAVQYLECSALTQKGLKKVFDDAIRAVLSPKKPERPKKKCTLL</sequence>
<evidence type="ECO:0000256" key="3">
    <source>
        <dbReference type="ARBA" id="ARBA00023134"/>
    </source>
</evidence>
<dbReference type="GO" id="GO:0007264">
    <property type="term" value="P:small GTPase-mediated signal transduction"/>
    <property type="evidence" value="ECO:0007669"/>
    <property type="project" value="InterPro"/>
</dbReference>
<dbReference type="SMART" id="SM00173">
    <property type="entry name" value="RAS"/>
    <property type="match status" value="1"/>
</dbReference>
<keyword evidence="2" id="KW-0547">Nucleotide-binding</keyword>
<dbReference type="PROSITE" id="PS51419">
    <property type="entry name" value="RAB"/>
    <property type="match status" value="1"/>
</dbReference>
<keyword evidence="7" id="KW-1185">Reference proteome</keyword>
<dbReference type="InterPro" id="IPR001806">
    <property type="entry name" value="Small_GTPase"/>
</dbReference>
<dbReference type="SMART" id="SM00176">
    <property type="entry name" value="RAN"/>
    <property type="match status" value="1"/>
</dbReference>
<dbReference type="SMART" id="SM00174">
    <property type="entry name" value="RHO"/>
    <property type="match status" value="1"/>
</dbReference>
<evidence type="ECO:0000256" key="5">
    <source>
        <dbReference type="ARBA" id="ARBA00023289"/>
    </source>
</evidence>
<dbReference type="InterPro" id="IPR005225">
    <property type="entry name" value="Small_GTP-bd"/>
</dbReference>
<dbReference type="GO" id="GO:0005525">
    <property type="term" value="F:GTP binding"/>
    <property type="evidence" value="ECO:0007669"/>
    <property type="project" value="UniProtKB-KW"/>
</dbReference>
<dbReference type="CDD" id="cd01871">
    <property type="entry name" value="Rac1_like"/>
    <property type="match status" value="1"/>
</dbReference>
<dbReference type="PRINTS" id="PR00449">
    <property type="entry name" value="RASTRNSFRMNG"/>
</dbReference>
<protein>
    <recommendedName>
        <fullName evidence="8">Ras-related C3 botulinum toxin substrate 1</fullName>
    </recommendedName>
</protein>
<dbReference type="SMART" id="SM00175">
    <property type="entry name" value="RAB"/>
    <property type="match status" value="1"/>
</dbReference>
<evidence type="ECO:0008006" key="8">
    <source>
        <dbReference type="Google" id="ProtNLM"/>
    </source>
</evidence>
<name>A0A913XA79_EXADI</name>
<dbReference type="Pfam" id="PF00071">
    <property type="entry name" value="Ras"/>
    <property type="match status" value="1"/>
</dbReference>